<protein>
    <submittedName>
        <fullName evidence="1">Uncharacterized protein</fullName>
    </submittedName>
</protein>
<gene>
    <name evidence="1" type="ORF">EUGRSUZ_B03796</name>
</gene>
<reference evidence="1" key="1">
    <citation type="submission" date="2013-07" db="EMBL/GenBank/DDBJ databases">
        <title>The genome of Eucalyptus grandis.</title>
        <authorList>
            <person name="Schmutz J."/>
            <person name="Hayes R."/>
            <person name="Myburg A."/>
            <person name="Tuskan G."/>
            <person name="Grattapaglia D."/>
            <person name="Rokhsar D.S."/>
        </authorList>
    </citation>
    <scope>NUCLEOTIDE SEQUENCE</scope>
    <source>
        <tissue evidence="1">Leaf extractions</tissue>
    </source>
</reference>
<proteinExistence type="predicted"/>
<accession>A0A059D9P1</accession>
<dbReference type="STRING" id="71139.A0A059D9P1"/>
<feature type="non-terminal residue" evidence="1">
    <location>
        <position position="124"/>
    </location>
</feature>
<organism evidence="1">
    <name type="scientific">Eucalyptus grandis</name>
    <name type="common">Flooded gum</name>
    <dbReference type="NCBI Taxonomy" id="71139"/>
    <lineage>
        <taxon>Eukaryota</taxon>
        <taxon>Viridiplantae</taxon>
        <taxon>Streptophyta</taxon>
        <taxon>Embryophyta</taxon>
        <taxon>Tracheophyta</taxon>
        <taxon>Spermatophyta</taxon>
        <taxon>Magnoliopsida</taxon>
        <taxon>eudicotyledons</taxon>
        <taxon>Gunneridae</taxon>
        <taxon>Pentapetalae</taxon>
        <taxon>rosids</taxon>
        <taxon>malvids</taxon>
        <taxon>Myrtales</taxon>
        <taxon>Myrtaceae</taxon>
        <taxon>Myrtoideae</taxon>
        <taxon>Eucalypteae</taxon>
        <taxon>Eucalyptus</taxon>
    </lineage>
</organism>
<dbReference type="Gramene" id="KCW87307">
    <property type="protein sequence ID" value="KCW87307"/>
    <property type="gene ID" value="EUGRSUZ_B03796"/>
</dbReference>
<evidence type="ECO:0000313" key="1">
    <source>
        <dbReference type="EMBL" id="KCW87307.1"/>
    </source>
</evidence>
<dbReference type="InParanoid" id="A0A059D9P1"/>
<dbReference type="AlphaFoldDB" id="A0A059D9P1"/>
<sequence>MDLESVHMEYLAESLDICFLSEETRDIGGIIRNILQCAVDFRGTIYGGAWSTGGQGDLSVNEPIINFSQKKIVFTQNALCKACAVCIFRYCEAFNLHDTIEDRRCIIHKLYELFIINASARMQR</sequence>
<dbReference type="EMBL" id="KK198754">
    <property type="protein sequence ID" value="KCW87307.1"/>
    <property type="molecule type" value="Genomic_DNA"/>
</dbReference>
<name>A0A059D9P1_EUCGR</name>